<dbReference type="InterPro" id="IPR032739">
    <property type="entry name" value="MRNIP"/>
</dbReference>
<dbReference type="Pfam" id="PF15749">
    <property type="entry name" value="MRNIP"/>
    <property type="match status" value="1"/>
</dbReference>
<evidence type="ECO:0000313" key="3">
    <source>
        <dbReference type="EMBL" id="KAG7304372.1"/>
    </source>
</evidence>
<evidence type="ECO:0000256" key="1">
    <source>
        <dbReference type="SAM" id="MobiDB-lite"/>
    </source>
</evidence>
<dbReference type="PANTHER" id="PTHR15863">
    <property type="entry name" value="MRN COMPLEX-INTERACTING PROTEIN"/>
    <property type="match status" value="1"/>
</dbReference>
<dbReference type="PANTHER" id="PTHR15863:SF2">
    <property type="entry name" value="MRN COMPLEX-INTERACTING PROTEIN"/>
    <property type="match status" value="1"/>
</dbReference>
<keyword evidence="4" id="KW-1185">Reference proteome</keyword>
<reference evidence="3 4" key="1">
    <citation type="submission" date="2021-06" db="EMBL/GenBank/DDBJ databases">
        <title>A haploid diamondback moth (Plutella xylostella L.) genome assembly resolves 31 chromosomes and identifies a diamide resistance mutation.</title>
        <authorList>
            <person name="Ward C.M."/>
            <person name="Perry K.D."/>
            <person name="Baker G."/>
            <person name="Powis K."/>
            <person name="Heckel D.G."/>
            <person name="Baxter S.W."/>
        </authorList>
    </citation>
    <scope>NUCLEOTIDE SEQUENCE [LARGE SCALE GENOMIC DNA]</scope>
    <source>
        <strain evidence="3 4">LV</strain>
        <tissue evidence="3">Single pupa</tissue>
    </source>
</reference>
<dbReference type="EMBL" id="JAHIBW010000015">
    <property type="protein sequence ID" value="KAG7304372.1"/>
    <property type="molecule type" value="Genomic_DNA"/>
</dbReference>
<gene>
    <name evidence="3" type="ORF">JYU34_011312</name>
</gene>
<protein>
    <recommendedName>
        <fullName evidence="2">MRN complex-interacting protein N-terminal domain-containing protein</fullName>
    </recommendedName>
</protein>
<feature type="region of interest" description="Disordered" evidence="1">
    <location>
        <begin position="137"/>
        <end position="179"/>
    </location>
</feature>
<dbReference type="InterPro" id="IPR049472">
    <property type="entry name" value="MRNIP_N"/>
</dbReference>
<comment type="caution">
    <text evidence="3">The sequence shown here is derived from an EMBL/GenBank/DDBJ whole genome shotgun (WGS) entry which is preliminary data.</text>
</comment>
<evidence type="ECO:0000259" key="2">
    <source>
        <dbReference type="Pfam" id="PF15749"/>
    </source>
</evidence>
<dbReference type="Proteomes" id="UP000823941">
    <property type="component" value="Chromosome 15"/>
</dbReference>
<feature type="compositionally biased region" description="Basic and acidic residues" evidence="1">
    <location>
        <begin position="167"/>
        <end position="179"/>
    </location>
</feature>
<name>A0ABQ7QGM7_PLUXY</name>
<sequence>MPQIFQVLRCYKCSVFQVHQTKKSNKFECKMCGEKQSIKRHYGIGNAKECRGHVQKLNVIRGEVDKTEISNSIIDTDDDDDYICDGENITNSSESNKIPSKWSNYVESKTNDIEENYTEFLNNCEVVLEIPKKRPRMNYQAKKKHKKCSKNLSNSDDDNDSFSDSNKNNRHEIQKNKENVSTIERKAIFVPPILNHHCKPEYGVILNDNDTNYSNTSSDNVSKENTNLVNKSPKLQIMSSSSKWAQYVDDCENHDIDDELLEEDKPANGEKAEKSIDHWKKTDGATVQELFSQCEDRDWDDILNF</sequence>
<feature type="compositionally biased region" description="Basic residues" evidence="1">
    <location>
        <begin position="137"/>
        <end position="149"/>
    </location>
</feature>
<proteinExistence type="predicted"/>
<organism evidence="3 4">
    <name type="scientific">Plutella xylostella</name>
    <name type="common">Diamondback moth</name>
    <name type="synonym">Plutella maculipennis</name>
    <dbReference type="NCBI Taxonomy" id="51655"/>
    <lineage>
        <taxon>Eukaryota</taxon>
        <taxon>Metazoa</taxon>
        <taxon>Ecdysozoa</taxon>
        <taxon>Arthropoda</taxon>
        <taxon>Hexapoda</taxon>
        <taxon>Insecta</taxon>
        <taxon>Pterygota</taxon>
        <taxon>Neoptera</taxon>
        <taxon>Endopterygota</taxon>
        <taxon>Lepidoptera</taxon>
        <taxon>Glossata</taxon>
        <taxon>Ditrysia</taxon>
        <taxon>Yponomeutoidea</taxon>
        <taxon>Plutellidae</taxon>
        <taxon>Plutella</taxon>
    </lineage>
</organism>
<accession>A0ABQ7QGM7</accession>
<feature type="domain" description="MRN complex-interacting protein N-terminal" evidence="2">
    <location>
        <begin position="7"/>
        <end position="105"/>
    </location>
</feature>
<evidence type="ECO:0000313" key="4">
    <source>
        <dbReference type="Proteomes" id="UP000823941"/>
    </source>
</evidence>